<sequence length="210" mass="24455">MNNIYKNILSNEMQKIYPLLNEFQDDFYLAGGTGLAFLIGHRISIDFDFFSDKPIKKTLIKKVEKVFSKFQIQIILNTSDELTILVDNTKITFLYYPFPKILPLETDNKIQILSTKEILASKAYSIGRRGVYKDYVDLYVGLKDNLISLSEIIDIAKNKYGTIFNDRLFLEQLLYLDDIEEAEIIMINRPLPSKRELIDFFSNKISEIKL</sequence>
<dbReference type="Pfam" id="PF08843">
    <property type="entry name" value="AbiEii"/>
    <property type="match status" value="1"/>
</dbReference>
<evidence type="ECO:0000313" key="2">
    <source>
        <dbReference type="Proteomes" id="UP000228613"/>
    </source>
</evidence>
<organism evidence="1 2">
    <name type="scientific">Candidatus Nomurabacteria bacterium CG10_big_fil_rev_8_21_14_0_10_03_31_7</name>
    <dbReference type="NCBI Taxonomy" id="1974730"/>
    <lineage>
        <taxon>Bacteria</taxon>
        <taxon>Candidatus Nomuraibacteriota</taxon>
    </lineage>
</organism>
<evidence type="ECO:0008006" key="3">
    <source>
        <dbReference type="Google" id="ProtNLM"/>
    </source>
</evidence>
<proteinExistence type="predicted"/>
<comment type="caution">
    <text evidence="1">The sequence shown here is derived from an EMBL/GenBank/DDBJ whole genome shotgun (WGS) entry which is preliminary data.</text>
</comment>
<protein>
    <recommendedName>
        <fullName evidence="3">Nucleotidyl transferase AbiEii/AbiGii toxin family protein</fullName>
    </recommendedName>
</protein>
<name>A0A2J0JIF9_9BACT</name>
<dbReference type="AlphaFoldDB" id="A0A2J0JIF9"/>
<gene>
    <name evidence="1" type="ORF">COU48_01755</name>
</gene>
<reference evidence="2" key="1">
    <citation type="submission" date="2017-09" db="EMBL/GenBank/DDBJ databases">
        <title>Depth-based differentiation of microbial function through sediment-hosted aquifers and enrichment of novel symbionts in the deep terrestrial subsurface.</title>
        <authorList>
            <person name="Probst A.J."/>
            <person name="Ladd B."/>
            <person name="Jarett J.K."/>
            <person name="Geller-Mcgrath D.E."/>
            <person name="Sieber C.M.K."/>
            <person name="Emerson J.B."/>
            <person name="Anantharaman K."/>
            <person name="Thomas B.C."/>
            <person name="Malmstrom R."/>
            <person name="Stieglmeier M."/>
            <person name="Klingl A."/>
            <person name="Woyke T."/>
            <person name="Ryan C.M."/>
            <person name="Banfield J.F."/>
        </authorList>
    </citation>
    <scope>NUCLEOTIDE SEQUENCE [LARGE SCALE GENOMIC DNA]</scope>
</reference>
<dbReference type="Proteomes" id="UP000228613">
    <property type="component" value="Unassembled WGS sequence"/>
</dbReference>
<evidence type="ECO:0000313" key="1">
    <source>
        <dbReference type="EMBL" id="PIR68862.1"/>
    </source>
</evidence>
<dbReference type="InterPro" id="IPR014942">
    <property type="entry name" value="AbiEii"/>
</dbReference>
<dbReference type="EMBL" id="PFCP01000047">
    <property type="protein sequence ID" value="PIR68862.1"/>
    <property type="molecule type" value="Genomic_DNA"/>
</dbReference>
<accession>A0A2J0JIF9</accession>